<dbReference type="PANTHER" id="PTHR30532">
    <property type="entry name" value="IRON III DICITRATE-BINDING PERIPLASMIC PROTEIN"/>
    <property type="match status" value="1"/>
</dbReference>
<evidence type="ECO:0008006" key="12">
    <source>
        <dbReference type="Google" id="ProtNLM"/>
    </source>
</evidence>
<evidence type="ECO:0000256" key="6">
    <source>
        <dbReference type="ARBA" id="ARBA00023125"/>
    </source>
</evidence>
<evidence type="ECO:0000313" key="10">
    <source>
        <dbReference type="EMBL" id="GGA00782.1"/>
    </source>
</evidence>
<dbReference type="Gene3D" id="3.40.50.1980">
    <property type="entry name" value="Nitrogenase molybdenum iron protein domain"/>
    <property type="match status" value="2"/>
</dbReference>
<dbReference type="InterPro" id="IPR018060">
    <property type="entry name" value="HTH_AraC"/>
</dbReference>
<dbReference type="InterPro" id="IPR009057">
    <property type="entry name" value="Homeodomain-like_sf"/>
</dbReference>
<evidence type="ECO:0000313" key="11">
    <source>
        <dbReference type="Proteomes" id="UP000615455"/>
    </source>
</evidence>
<dbReference type="PROSITE" id="PS00041">
    <property type="entry name" value="HTH_ARAC_FAMILY_1"/>
    <property type="match status" value="1"/>
</dbReference>
<reference evidence="11" key="1">
    <citation type="journal article" date="2019" name="Int. J. Syst. Evol. Microbiol.">
        <title>The Global Catalogue of Microorganisms (GCM) 10K type strain sequencing project: providing services to taxonomists for standard genome sequencing and annotation.</title>
        <authorList>
            <consortium name="The Broad Institute Genomics Platform"/>
            <consortium name="The Broad Institute Genome Sequencing Center for Infectious Disease"/>
            <person name="Wu L."/>
            <person name="Ma J."/>
        </authorList>
    </citation>
    <scope>NUCLEOTIDE SEQUENCE [LARGE SCALE GENOMIC DNA]</scope>
    <source>
        <strain evidence="11">CGMCC 1.15043</strain>
    </source>
</reference>
<dbReference type="InterPro" id="IPR018062">
    <property type="entry name" value="HTH_AraC-typ_CS"/>
</dbReference>
<dbReference type="RefSeq" id="WP_189017494.1">
    <property type="nucleotide sequence ID" value="NZ_BMHE01000038.1"/>
</dbReference>
<keyword evidence="4" id="KW-0732">Signal</keyword>
<evidence type="ECO:0000256" key="1">
    <source>
        <dbReference type="ARBA" id="ARBA00004196"/>
    </source>
</evidence>
<dbReference type="InterPro" id="IPR002491">
    <property type="entry name" value="ABC_transptr_periplasmic_BD"/>
</dbReference>
<dbReference type="Proteomes" id="UP000615455">
    <property type="component" value="Unassembled WGS sequence"/>
</dbReference>
<evidence type="ECO:0000259" key="8">
    <source>
        <dbReference type="PROSITE" id="PS01124"/>
    </source>
</evidence>
<keyword evidence="5" id="KW-0805">Transcription regulation</keyword>
<dbReference type="InterPro" id="IPR051313">
    <property type="entry name" value="Bact_iron-sidero_bind"/>
</dbReference>
<evidence type="ECO:0000256" key="2">
    <source>
        <dbReference type="ARBA" id="ARBA00008814"/>
    </source>
</evidence>
<evidence type="ECO:0000256" key="7">
    <source>
        <dbReference type="ARBA" id="ARBA00023163"/>
    </source>
</evidence>
<dbReference type="SUPFAM" id="SSF53807">
    <property type="entry name" value="Helical backbone' metal receptor"/>
    <property type="match status" value="1"/>
</dbReference>
<dbReference type="PANTHER" id="PTHR30532:SF26">
    <property type="entry name" value="IRON(3+)-HYDROXAMATE-BINDING PROTEIN FHUD"/>
    <property type="match status" value="1"/>
</dbReference>
<name>A0ABQ1F6K6_9BACL</name>
<dbReference type="PROSITE" id="PS01124">
    <property type="entry name" value="HTH_ARAC_FAMILY_2"/>
    <property type="match status" value="1"/>
</dbReference>
<dbReference type="Pfam" id="PF01497">
    <property type="entry name" value="Peripla_BP_2"/>
    <property type="match status" value="1"/>
</dbReference>
<feature type="domain" description="Fe/B12 periplasmic-binding" evidence="9">
    <location>
        <begin position="295"/>
        <end position="553"/>
    </location>
</feature>
<feature type="domain" description="HTH araC/xylS-type" evidence="8">
    <location>
        <begin position="175"/>
        <end position="273"/>
    </location>
</feature>
<evidence type="ECO:0000259" key="9">
    <source>
        <dbReference type="PROSITE" id="PS50983"/>
    </source>
</evidence>
<accession>A0ABQ1F6K6</accession>
<comment type="similarity">
    <text evidence="2">Belongs to the bacterial solute-binding protein 8 family.</text>
</comment>
<dbReference type="PRINTS" id="PR00032">
    <property type="entry name" value="HTHARAC"/>
</dbReference>
<gene>
    <name evidence="10" type="ORF">GCM10008018_53900</name>
</gene>
<dbReference type="Gene3D" id="1.10.10.60">
    <property type="entry name" value="Homeodomain-like"/>
    <property type="match status" value="2"/>
</dbReference>
<comment type="subcellular location">
    <subcellularLocation>
        <location evidence="1">Cell envelope</location>
    </subcellularLocation>
</comment>
<keyword evidence="3" id="KW-0813">Transport</keyword>
<keyword evidence="6" id="KW-0238">DNA-binding</keyword>
<protein>
    <recommendedName>
        <fullName evidence="12">Helix-turn-helix domain-containing protein</fullName>
    </recommendedName>
</protein>
<keyword evidence="7" id="KW-0804">Transcription</keyword>
<comment type="caution">
    <text evidence="10">The sequence shown here is derived from an EMBL/GenBank/DDBJ whole genome shotgun (WGS) entry which is preliminary data.</text>
</comment>
<evidence type="ECO:0000256" key="5">
    <source>
        <dbReference type="ARBA" id="ARBA00023015"/>
    </source>
</evidence>
<dbReference type="SUPFAM" id="SSF46689">
    <property type="entry name" value="Homeodomain-like"/>
    <property type="match status" value="2"/>
</dbReference>
<dbReference type="SMART" id="SM00342">
    <property type="entry name" value="HTH_ARAC"/>
    <property type="match status" value="1"/>
</dbReference>
<dbReference type="Pfam" id="PF12833">
    <property type="entry name" value="HTH_18"/>
    <property type="match status" value="1"/>
</dbReference>
<sequence>MVLQKQNEAPLRSLLFQLSDVERIEQSVGWNSGQQSTSFHTLLVFKYGKGTLRLNENIFLIAPDKCYSIAPGTSFQIENGYDNAIQLYRISFVVIQMTNKHPHTYTGEIFPGREEILSFPFSRLIRLVESLHMEQIKEDDLEWFQRQMRFQELMGFLLEHNLHFEHSTSLTQAVEYTIQYLRNNYMHNITVKQLAQLANISQWRYTSIFQELTGKKPLHFLTEVRINHSKQLLLNSKEPLREIASQVGFTDEYYFNRRFRQISGVTPKQYARTMSRSTLVRDWTGHEVEIPAQPQRIIYYGETFGDLLALGVKAVGSGFLSDKHALFEQLTHNVQDVGFPISLDKTMKLKPDLIIFASADERQYSQVSRIAPTVTFNSFAPLTERLQTLGNWLGRKREAEQWLEDYHVKAAAMWQQLRVYIKPQETASVFITGHGKRWFVMGTSGLSSALYHPCGFQPVDKISEVLNAGQGFAEISPANLPEYAGDRIFMLLPAEGNARQTVEEMMSTALWRSLPAVKNGHVHMVEAEQWNYSDALTREKLLEILPQLLVQSS</sequence>
<dbReference type="PROSITE" id="PS50983">
    <property type="entry name" value="FE_B12_PBP"/>
    <property type="match status" value="1"/>
</dbReference>
<dbReference type="InterPro" id="IPR020449">
    <property type="entry name" value="Tscrpt_reg_AraC-type_HTH"/>
</dbReference>
<evidence type="ECO:0000256" key="4">
    <source>
        <dbReference type="ARBA" id="ARBA00022729"/>
    </source>
</evidence>
<evidence type="ECO:0000256" key="3">
    <source>
        <dbReference type="ARBA" id="ARBA00022448"/>
    </source>
</evidence>
<keyword evidence="11" id="KW-1185">Reference proteome</keyword>
<dbReference type="EMBL" id="BMHE01000038">
    <property type="protein sequence ID" value="GGA00782.1"/>
    <property type="molecule type" value="Genomic_DNA"/>
</dbReference>
<proteinExistence type="inferred from homology"/>
<organism evidence="10 11">
    <name type="scientific">Paenibacillus marchantiophytorum</name>
    <dbReference type="NCBI Taxonomy" id="1619310"/>
    <lineage>
        <taxon>Bacteria</taxon>
        <taxon>Bacillati</taxon>
        <taxon>Bacillota</taxon>
        <taxon>Bacilli</taxon>
        <taxon>Bacillales</taxon>
        <taxon>Paenibacillaceae</taxon>
        <taxon>Paenibacillus</taxon>
    </lineage>
</organism>